<dbReference type="InterPro" id="IPR000571">
    <property type="entry name" value="Znf_CCCH"/>
</dbReference>
<dbReference type="PROSITE" id="PS50103">
    <property type="entry name" value="ZF_C3H1"/>
    <property type="match status" value="1"/>
</dbReference>
<feature type="compositionally biased region" description="Polar residues" evidence="2">
    <location>
        <begin position="59"/>
        <end position="68"/>
    </location>
</feature>
<evidence type="ECO:0000313" key="6">
    <source>
        <dbReference type="Proteomes" id="UP001061958"/>
    </source>
</evidence>
<reference evidence="5" key="1">
    <citation type="journal article" date="2022" name="Proc. Natl. Acad. Sci. U.S.A.">
        <title>Life cycle and functional genomics of the unicellular red alga Galdieria for elucidating algal and plant evolution and industrial use.</title>
        <authorList>
            <person name="Hirooka S."/>
            <person name="Itabashi T."/>
            <person name="Ichinose T.M."/>
            <person name="Onuma R."/>
            <person name="Fujiwara T."/>
            <person name="Yamashita S."/>
            <person name="Jong L.W."/>
            <person name="Tomita R."/>
            <person name="Iwane A.H."/>
            <person name="Miyagishima S.Y."/>
        </authorList>
    </citation>
    <scope>NUCLEOTIDE SEQUENCE</scope>
    <source>
        <strain evidence="5">NBRC 102759</strain>
    </source>
</reference>
<keyword evidence="1" id="KW-0479">Metal-binding</keyword>
<feature type="transmembrane region" description="Helical" evidence="3">
    <location>
        <begin position="749"/>
        <end position="769"/>
    </location>
</feature>
<keyword evidence="1" id="KW-0863">Zinc-finger</keyword>
<evidence type="ECO:0000256" key="1">
    <source>
        <dbReference type="PROSITE-ProRule" id="PRU00723"/>
    </source>
</evidence>
<feature type="region of interest" description="Disordered" evidence="2">
    <location>
        <begin position="371"/>
        <end position="488"/>
    </location>
</feature>
<keyword evidence="3" id="KW-1133">Transmembrane helix</keyword>
<feature type="domain" description="C3H1-type" evidence="4">
    <location>
        <begin position="267"/>
        <end position="292"/>
    </location>
</feature>
<gene>
    <name evidence="5" type="ORF">GpartN1_g1648.t1</name>
</gene>
<feature type="compositionally biased region" description="Basic and acidic residues" evidence="2">
    <location>
        <begin position="47"/>
        <end position="58"/>
    </location>
</feature>
<dbReference type="AlphaFoldDB" id="A0A9C7PTV8"/>
<feature type="transmembrane region" description="Helical" evidence="3">
    <location>
        <begin position="813"/>
        <end position="841"/>
    </location>
</feature>
<keyword evidence="6" id="KW-1185">Reference proteome</keyword>
<protein>
    <recommendedName>
        <fullName evidence="4">C3H1-type domain-containing protein</fullName>
    </recommendedName>
</protein>
<dbReference type="Proteomes" id="UP001061958">
    <property type="component" value="Unassembled WGS sequence"/>
</dbReference>
<keyword evidence="3" id="KW-0472">Membrane</keyword>
<feature type="zinc finger region" description="C3H1-type" evidence="1">
    <location>
        <begin position="267"/>
        <end position="292"/>
    </location>
</feature>
<feature type="region of interest" description="Disordered" evidence="2">
    <location>
        <begin position="507"/>
        <end position="564"/>
    </location>
</feature>
<reference evidence="5" key="2">
    <citation type="submission" date="2022-01" db="EMBL/GenBank/DDBJ databases">
        <authorList>
            <person name="Hirooka S."/>
            <person name="Miyagishima S.Y."/>
        </authorList>
    </citation>
    <scope>NUCLEOTIDE SEQUENCE</scope>
    <source>
        <strain evidence="5">NBRC 102759</strain>
    </source>
</reference>
<dbReference type="EMBL" id="BQMJ01000011">
    <property type="protein sequence ID" value="GJQ09857.1"/>
    <property type="molecule type" value="Genomic_DNA"/>
</dbReference>
<feature type="compositionally biased region" description="Basic and acidic residues" evidence="2">
    <location>
        <begin position="507"/>
        <end position="516"/>
    </location>
</feature>
<feature type="compositionally biased region" description="Basic and acidic residues" evidence="2">
    <location>
        <begin position="69"/>
        <end position="78"/>
    </location>
</feature>
<sequence length="875" mass="97236">MNIQLDDDDENSSKPPEYFLPAGLTDDDTGSDSEVTLLAPESFEQQTRSRFDNQKQKDSNNFIGTFRNSRSEPPHEELSPGSSYSPSVGRPAVNTPVTGGLFHRTLSSYQSEAFSPPVVSLEDDWRQGFPNNPSAPSFSASRQYYPQRTEAYSTVSPSVAEGSIQGGIGLPNQSLSSPFYGPSSLTEPQFSSVPVQQPYLNSFMSSSYSPQAAGQPSQSIIGSAFLIPDDSSTSSFTSYVDASVFPFSGEREVSSSQHSSNWNRRSTTMKKMCRYFPNCPHGDSCKFYHPPGVDPAYAMTTEANLSHPGRPRTGSWSGLWSSNAAMEWMHAVIQRHNFFSFAHRDKNASNAVVPSDSIVYGDRMEDTSKEHRSTIGSIFHPGFIVGSRQRHSAKNETTSKNAEKQMKKNAKKSKKDKASTSSAGKGSNSTSQQSSLNTNHSLSSSGKQMSSLGNGLSDNSNTLSTSSAALSGTTEDESEQPRKLTRAEKRRLRAIRFYENKRRVAEEAKQKQRMMEEQFTGEPNTQEKISHVQEEKFTETSNSREETERGCSMETTSKETFGMSGSGKLAENFISEGIVQSQDVASDSVNIEEDEADVFYDAPSADMNSLQVSSDNKENTQGGEETGSVEQQISKPDIVSHSDELPIGKNNGSYQNDIFVSGLTESCKEKLGESFSSMEFQKSSYTVAYKEQLYWDSVIDRGDLPSSAIGNNSTWKLLVSSFRFGSGSFLLCFVVLYMFPFLSALLTYILPRPLSVNSLWFLLLISHFWSWQHADNLLKRIFSRFIIPLYFLVFGFTHLTVVERLTSMERTLLAYLLCIVRSGYILTKEVFLVLCIQFILLELIESQPLWLQIVQFVGAISYLNYVHSLSNCSHS</sequence>
<comment type="caution">
    <text evidence="5">The sequence shown here is derived from an EMBL/GenBank/DDBJ whole genome shotgun (WGS) entry which is preliminary data.</text>
</comment>
<dbReference type="GO" id="GO:0008270">
    <property type="term" value="F:zinc ion binding"/>
    <property type="evidence" value="ECO:0007669"/>
    <property type="project" value="UniProtKB-KW"/>
</dbReference>
<feature type="region of interest" description="Disordered" evidence="2">
    <location>
        <begin position="608"/>
        <end position="632"/>
    </location>
</feature>
<keyword evidence="1" id="KW-0862">Zinc</keyword>
<feature type="compositionally biased region" description="Basic and acidic residues" evidence="2">
    <location>
        <begin position="528"/>
        <end position="551"/>
    </location>
</feature>
<accession>A0A9C7PTV8</accession>
<evidence type="ECO:0000256" key="3">
    <source>
        <dbReference type="SAM" id="Phobius"/>
    </source>
</evidence>
<proteinExistence type="predicted"/>
<feature type="transmembrane region" description="Helical" evidence="3">
    <location>
        <begin position="722"/>
        <end position="742"/>
    </location>
</feature>
<organism evidence="5 6">
    <name type="scientific">Galdieria partita</name>
    <dbReference type="NCBI Taxonomy" id="83374"/>
    <lineage>
        <taxon>Eukaryota</taxon>
        <taxon>Rhodophyta</taxon>
        <taxon>Bangiophyceae</taxon>
        <taxon>Galdieriales</taxon>
        <taxon>Galdieriaceae</taxon>
        <taxon>Galdieria</taxon>
    </lineage>
</organism>
<keyword evidence="3" id="KW-0812">Transmembrane</keyword>
<feature type="transmembrane region" description="Helical" evidence="3">
    <location>
        <begin position="781"/>
        <end position="801"/>
    </location>
</feature>
<dbReference type="OrthoDB" id="5589010at2759"/>
<evidence type="ECO:0000256" key="2">
    <source>
        <dbReference type="SAM" id="MobiDB-lite"/>
    </source>
</evidence>
<feature type="transmembrane region" description="Helical" evidence="3">
    <location>
        <begin position="847"/>
        <end position="866"/>
    </location>
</feature>
<feature type="compositionally biased region" description="Acidic residues" evidence="2">
    <location>
        <begin position="1"/>
        <end position="10"/>
    </location>
</feature>
<feature type="region of interest" description="Disordered" evidence="2">
    <location>
        <begin position="1"/>
        <end position="96"/>
    </location>
</feature>
<evidence type="ECO:0000313" key="5">
    <source>
        <dbReference type="EMBL" id="GJQ09857.1"/>
    </source>
</evidence>
<evidence type="ECO:0000259" key="4">
    <source>
        <dbReference type="PROSITE" id="PS50103"/>
    </source>
</evidence>
<name>A0A9C7PTV8_9RHOD</name>
<feature type="compositionally biased region" description="Low complexity" evidence="2">
    <location>
        <begin position="419"/>
        <end position="473"/>
    </location>
</feature>